<evidence type="ECO:0000313" key="2">
    <source>
        <dbReference type="Proteomes" id="UP000612746"/>
    </source>
</evidence>
<proteinExistence type="predicted"/>
<gene>
    <name evidence="1" type="ORF">INT44_000209</name>
</gene>
<name>A0A8H7U912_9FUNG</name>
<dbReference type="EMBL" id="JAEPRA010000017">
    <property type="protein sequence ID" value="KAG2174095.1"/>
    <property type="molecule type" value="Genomic_DNA"/>
</dbReference>
<evidence type="ECO:0000313" key="1">
    <source>
        <dbReference type="EMBL" id="KAG2174095.1"/>
    </source>
</evidence>
<protein>
    <submittedName>
        <fullName evidence="1">Uncharacterized protein</fullName>
    </submittedName>
</protein>
<sequence>MEESAARSLQKDDCLSAFYANHAPSPPPIAKSPSPSEILSSSYTIYSRSRRSSVMAIPSPSSLGQSTYFVRD</sequence>
<dbReference type="AlphaFoldDB" id="A0A8H7U912"/>
<accession>A0A8H7U912</accession>
<comment type="caution">
    <text evidence="1">The sequence shown here is derived from an EMBL/GenBank/DDBJ whole genome shotgun (WGS) entry which is preliminary data.</text>
</comment>
<keyword evidence="2" id="KW-1185">Reference proteome</keyword>
<reference evidence="1" key="1">
    <citation type="submission" date="2020-12" db="EMBL/GenBank/DDBJ databases">
        <title>Metabolic potential, ecology and presence of endohyphal bacteria is reflected in genomic diversity of Mucoromycotina.</title>
        <authorList>
            <person name="Muszewska A."/>
            <person name="Okrasinska A."/>
            <person name="Steczkiewicz K."/>
            <person name="Drgas O."/>
            <person name="Orlowska M."/>
            <person name="Perlinska-Lenart U."/>
            <person name="Aleksandrzak-Piekarczyk T."/>
            <person name="Szatraj K."/>
            <person name="Zielenkiewicz U."/>
            <person name="Pilsyk S."/>
            <person name="Malc E."/>
            <person name="Mieczkowski P."/>
            <person name="Kruszewska J.S."/>
            <person name="Biernat P."/>
            <person name="Pawlowska J."/>
        </authorList>
    </citation>
    <scope>NUCLEOTIDE SEQUENCE</scope>
    <source>
        <strain evidence="1">WA0000051536</strain>
    </source>
</reference>
<organism evidence="1 2">
    <name type="scientific">Umbelopsis vinacea</name>
    <dbReference type="NCBI Taxonomy" id="44442"/>
    <lineage>
        <taxon>Eukaryota</taxon>
        <taxon>Fungi</taxon>
        <taxon>Fungi incertae sedis</taxon>
        <taxon>Mucoromycota</taxon>
        <taxon>Mucoromycotina</taxon>
        <taxon>Umbelopsidomycetes</taxon>
        <taxon>Umbelopsidales</taxon>
        <taxon>Umbelopsidaceae</taxon>
        <taxon>Umbelopsis</taxon>
    </lineage>
</organism>
<dbReference type="Proteomes" id="UP000612746">
    <property type="component" value="Unassembled WGS sequence"/>
</dbReference>